<dbReference type="CDD" id="cd07067">
    <property type="entry name" value="HP_PGM_like"/>
    <property type="match status" value="1"/>
</dbReference>
<dbReference type="SMART" id="SM00855">
    <property type="entry name" value="PGAM"/>
    <property type="match status" value="1"/>
</dbReference>
<dbReference type="EMBL" id="JAGRQC010000003">
    <property type="protein sequence ID" value="MBR0552944.1"/>
    <property type="molecule type" value="Genomic_DNA"/>
</dbReference>
<evidence type="ECO:0000313" key="2">
    <source>
        <dbReference type="EMBL" id="MBR0552944.1"/>
    </source>
</evidence>
<protein>
    <submittedName>
        <fullName evidence="2">Histidine phosphatase family protein</fullName>
    </submittedName>
</protein>
<name>A0A8T4IGE2_9SPHN</name>
<dbReference type="AlphaFoldDB" id="A0A8T4IGE2"/>
<feature type="binding site" evidence="1">
    <location>
        <position position="58"/>
    </location>
    <ligand>
        <name>substrate</name>
    </ligand>
</feature>
<reference evidence="2" key="1">
    <citation type="submission" date="2021-04" db="EMBL/GenBank/DDBJ databases">
        <title>Ouciella asimina sp. nov., isolated from the surface seawater in the hydrothermal field of Okinawa Trough.</title>
        <authorList>
            <person name="Shuang W."/>
        </authorList>
    </citation>
    <scope>NUCLEOTIDE SEQUENCE</scope>
    <source>
        <strain evidence="2">LXI357</strain>
    </source>
</reference>
<dbReference type="PANTHER" id="PTHR47623">
    <property type="entry name" value="OS09G0287300 PROTEIN"/>
    <property type="match status" value="1"/>
</dbReference>
<dbReference type="Pfam" id="PF00300">
    <property type="entry name" value="His_Phos_1"/>
    <property type="match status" value="1"/>
</dbReference>
<evidence type="ECO:0000256" key="1">
    <source>
        <dbReference type="PIRSR" id="PIRSR613078-2"/>
    </source>
</evidence>
<dbReference type="Proteomes" id="UP000676996">
    <property type="component" value="Unassembled WGS sequence"/>
</dbReference>
<gene>
    <name evidence="2" type="ORF">J7S20_10540</name>
</gene>
<proteinExistence type="predicted"/>
<keyword evidence="3" id="KW-1185">Reference proteome</keyword>
<dbReference type="PANTHER" id="PTHR47623:SF1">
    <property type="entry name" value="OS09G0287300 PROTEIN"/>
    <property type="match status" value="1"/>
</dbReference>
<comment type="caution">
    <text evidence="2">The sequence shown here is derived from an EMBL/GenBank/DDBJ whole genome shotgun (WGS) entry which is preliminary data.</text>
</comment>
<dbReference type="Gene3D" id="3.40.50.1240">
    <property type="entry name" value="Phosphoglycerate mutase-like"/>
    <property type="match status" value="1"/>
</dbReference>
<dbReference type="SUPFAM" id="SSF53254">
    <property type="entry name" value="Phosphoglycerate mutase-like"/>
    <property type="match status" value="1"/>
</dbReference>
<dbReference type="RefSeq" id="WP_284054203.1">
    <property type="nucleotide sequence ID" value="NZ_JAGRQC010000003.1"/>
</dbReference>
<sequence length="179" mass="19745">MKTLILLRHAKSGWDDPVARDFDRPLNPKGERAATTMGRHLRNLGLRFDQIVASPALRVSQTLDHFAEGYGRSSPTMTDRRVYLASCATLIDIVRELDDNLARVLIVGHNPGLEELALALSEIGKSEARAAIEEKFPTASVAELRFDVDHWADVAPATGHIETFVRPRDLDAALGPDII</sequence>
<accession>A0A8T4IGE2</accession>
<organism evidence="2 3">
    <name type="scientific">Stakelama marina</name>
    <dbReference type="NCBI Taxonomy" id="2826939"/>
    <lineage>
        <taxon>Bacteria</taxon>
        <taxon>Pseudomonadati</taxon>
        <taxon>Pseudomonadota</taxon>
        <taxon>Alphaproteobacteria</taxon>
        <taxon>Sphingomonadales</taxon>
        <taxon>Sphingomonadaceae</taxon>
        <taxon>Stakelama</taxon>
    </lineage>
</organism>
<dbReference type="InterPro" id="IPR013078">
    <property type="entry name" value="His_Pase_superF_clade-1"/>
</dbReference>
<evidence type="ECO:0000313" key="3">
    <source>
        <dbReference type="Proteomes" id="UP000676996"/>
    </source>
</evidence>
<dbReference type="InterPro" id="IPR029033">
    <property type="entry name" value="His_PPase_superfam"/>
</dbReference>